<proteinExistence type="predicted"/>
<evidence type="ECO:0000313" key="3">
    <source>
        <dbReference type="Proteomes" id="UP001196413"/>
    </source>
</evidence>
<comment type="caution">
    <text evidence="2">The sequence shown here is derived from an EMBL/GenBank/DDBJ whole genome shotgun (WGS) entry which is preliminary data.</text>
</comment>
<reference evidence="2" key="1">
    <citation type="submission" date="2021-06" db="EMBL/GenBank/DDBJ databases">
        <title>Parelaphostrongylus tenuis whole genome reference sequence.</title>
        <authorList>
            <person name="Garwood T.J."/>
            <person name="Larsen P.A."/>
            <person name="Fountain-Jones N.M."/>
            <person name="Garbe J.R."/>
            <person name="Macchietto M.G."/>
            <person name="Kania S.A."/>
            <person name="Gerhold R.W."/>
            <person name="Richards J.E."/>
            <person name="Wolf T.M."/>
        </authorList>
    </citation>
    <scope>NUCLEOTIDE SEQUENCE</scope>
    <source>
        <strain evidence="2">MNPRO001-30</strain>
        <tissue evidence="2">Meninges</tissue>
    </source>
</reference>
<organism evidence="2 3">
    <name type="scientific">Parelaphostrongylus tenuis</name>
    <name type="common">Meningeal worm</name>
    <dbReference type="NCBI Taxonomy" id="148309"/>
    <lineage>
        <taxon>Eukaryota</taxon>
        <taxon>Metazoa</taxon>
        <taxon>Ecdysozoa</taxon>
        <taxon>Nematoda</taxon>
        <taxon>Chromadorea</taxon>
        <taxon>Rhabditida</taxon>
        <taxon>Rhabditina</taxon>
        <taxon>Rhabditomorpha</taxon>
        <taxon>Strongyloidea</taxon>
        <taxon>Metastrongylidae</taxon>
        <taxon>Parelaphostrongylus</taxon>
    </lineage>
</organism>
<feature type="region of interest" description="Disordered" evidence="1">
    <location>
        <begin position="30"/>
        <end position="56"/>
    </location>
</feature>
<evidence type="ECO:0000313" key="2">
    <source>
        <dbReference type="EMBL" id="KAJ1358831.1"/>
    </source>
</evidence>
<dbReference type="AlphaFoldDB" id="A0AAD5N2H2"/>
<name>A0AAD5N2H2_PARTN</name>
<protein>
    <submittedName>
        <fullName evidence="2">Uncharacterized protein</fullName>
    </submittedName>
</protein>
<dbReference type="EMBL" id="JAHQIW010003484">
    <property type="protein sequence ID" value="KAJ1358831.1"/>
    <property type="molecule type" value="Genomic_DNA"/>
</dbReference>
<gene>
    <name evidence="2" type="ORF">KIN20_017362</name>
</gene>
<feature type="compositionally biased region" description="Polar residues" evidence="1">
    <location>
        <begin position="31"/>
        <end position="48"/>
    </location>
</feature>
<keyword evidence="3" id="KW-1185">Reference proteome</keyword>
<accession>A0AAD5N2H2</accession>
<evidence type="ECO:0000256" key="1">
    <source>
        <dbReference type="SAM" id="MobiDB-lite"/>
    </source>
</evidence>
<sequence>MDNFRHKVCVDEACIHLKTSMENFRVPKQASGKNMTVQETSNKRTVSTAKEGLVTA</sequence>
<dbReference type="Proteomes" id="UP001196413">
    <property type="component" value="Unassembled WGS sequence"/>
</dbReference>